<proteinExistence type="predicted"/>
<comment type="caution">
    <text evidence="1">The sequence shown here is derived from an EMBL/GenBank/DDBJ whole genome shotgun (WGS) entry which is preliminary data.</text>
</comment>
<dbReference type="SUPFAM" id="SSF111278">
    <property type="entry name" value="SSo0622-like"/>
    <property type="match status" value="1"/>
</dbReference>
<protein>
    <submittedName>
        <fullName evidence="1">Uncharacterized protein</fullName>
    </submittedName>
</protein>
<accession>A0A0F9P1M9</accession>
<dbReference type="EMBL" id="LAZR01006063">
    <property type="protein sequence ID" value="KKM95020.1"/>
    <property type="molecule type" value="Genomic_DNA"/>
</dbReference>
<sequence>MREHKAIRIPIKTAEVDINIIPLVNLVNNFEDIYTTESCQGGSAGLPYVSFISFNYEQVITLLKLFQDAPCQITIEDRGSNLEPIGEVMKYSYIIQMKDRKEMQQTIRWIRKKYHSYFDYKPKDDIFSRN</sequence>
<dbReference type="AlphaFoldDB" id="A0A0F9P1M9"/>
<organism evidence="1">
    <name type="scientific">marine sediment metagenome</name>
    <dbReference type="NCBI Taxonomy" id="412755"/>
    <lineage>
        <taxon>unclassified sequences</taxon>
        <taxon>metagenomes</taxon>
        <taxon>ecological metagenomes</taxon>
    </lineage>
</organism>
<evidence type="ECO:0000313" key="1">
    <source>
        <dbReference type="EMBL" id="KKM95020.1"/>
    </source>
</evidence>
<reference evidence="1" key="1">
    <citation type="journal article" date="2015" name="Nature">
        <title>Complex archaea that bridge the gap between prokaryotes and eukaryotes.</title>
        <authorList>
            <person name="Spang A."/>
            <person name="Saw J.H."/>
            <person name="Jorgensen S.L."/>
            <person name="Zaremba-Niedzwiedzka K."/>
            <person name="Martijn J."/>
            <person name="Lind A.E."/>
            <person name="van Eijk R."/>
            <person name="Schleper C."/>
            <person name="Guy L."/>
            <person name="Ettema T.J."/>
        </authorList>
    </citation>
    <scope>NUCLEOTIDE SEQUENCE</scope>
</reference>
<dbReference type="InterPro" id="IPR036602">
    <property type="entry name" value="tRNA_yW-synthesising-like_sf"/>
</dbReference>
<dbReference type="Gene3D" id="3.30.1960.10">
    <property type="entry name" value="tRNA wybutosine-synthesizing-like"/>
    <property type="match status" value="1"/>
</dbReference>
<name>A0A0F9P1M9_9ZZZZ</name>
<gene>
    <name evidence="1" type="ORF">LCGC14_1192510</name>
</gene>